<reference evidence="1 2" key="1">
    <citation type="submission" date="2015-08" db="EMBL/GenBank/DDBJ databases">
        <title>The complete genome sequence of Bacillus beveridgei MLTeJB.</title>
        <authorList>
            <person name="Hanson T.E."/>
            <person name="Mesa C."/>
            <person name="Basesman S.M."/>
            <person name="Oremland R.S."/>
        </authorList>
    </citation>
    <scope>NUCLEOTIDE SEQUENCE [LARGE SCALE GENOMIC DNA]</scope>
    <source>
        <strain evidence="1 2">MLTeJB</strain>
    </source>
</reference>
<dbReference type="EMBL" id="CP012502">
    <property type="protein sequence ID" value="AOM82800.1"/>
    <property type="molecule type" value="Genomic_DNA"/>
</dbReference>
<dbReference type="Pfam" id="PF07307">
    <property type="entry name" value="HEPPP_synt_1"/>
    <property type="match status" value="1"/>
</dbReference>
<evidence type="ECO:0000313" key="1">
    <source>
        <dbReference type="EMBL" id="AOM82800.1"/>
    </source>
</evidence>
<evidence type="ECO:0000313" key="2">
    <source>
        <dbReference type="Proteomes" id="UP000094463"/>
    </source>
</evidence>
<dbReference type="PATRIC" id="fig|632773.3.peg.1513"/>
<dbReference type="RefSeq" id="WP_069364845.1">
    <property type="nucleotide sequence ID" value="NZ_CP012502.1"/>
</dbReference>
<dbReference type="KEGG" id="bbev:BBEV_1437"/>
<keyword evidence="1" id="KW-0808">Transferase</keyword>
<gene>
    <name evidence="1" type="primary">hepS</name>
    <name evidence="1" type="ORF">BBEV_1437</name>
</gene>
<proteinExistence type="predicted"/>
<sequence>MVLKHQDVSFIQKVMSSFYKAVDHRYLKQFLGDPELHPNVISVLLYLFDDSEGEYEDIHDGILTSILVQKALDTHEQINQHGIGIENLRTKRQLTVLAGDYYSSLYYYILSRSKNELLMYHLSLGIQQVNEAKMVIYQHDKKARKPVFEDLRKVFTGIAESLAKAYDLTSRFTPVGDYLLLMALKDEEKRYHQEGNSLISAYIEKTMISSAEVKSIEEGFQSIREQLLLNLEQEIPDYAEFCAYIGMNSSEWGYHKSYCNSYAMEEG</sequence>
<dbReference type="GO" id="GO:0000010">
    <property type="term" value="F:heptaprenyl diphosphate synthase activity"/>
    <property type="evidence" value="ECO:0007669"/>
    <property type="project" value="UniProtKB-EC"/>
</dbReference>
<dbReference type="Gene3D" id="1.20.120.1450">
    <property type="match status" value="1"/>
</dbReference>
<dbReference type="AlphaFoldDB" id="A0A1D7QUV6"/>
<dbReference type="Proteomes" id="UP000094463">
    <property type="component" value="Chromosome"/>
</dbReference>
<dbReference type="OrthoDB" id="2417886at2"/>
<dbReference type="STRING" id="632773.BBEV_1437"/>
<dbReference type="GO" id="GO:0009234">
    <property type="term" value="P:menaquinone biosynthetic process"/>
    <property type="evidence" value="ECO:0007669"/>
    <property type="project" value="InterPro"/>
</dbReference>
<dbReference type="InterPro" id="IPR009920">
    <property type="entry name" value="HEPPP_synth_su1"/>
</dbReference>
<protein>
    <submittedName>
        <fullName evidence="1">Heptaprenyl diphosphate synthase component I</fullName>
        <ecNumber evidence="1">2.5.1.30</ecNumber>
    </submittedName>
</protein>
<dbReference type="EC" id="2.5.1.30" evidence="1"/>
<name>A0A1D7QUV6_9BACI</name>
<keyword evidence="2" id="KW-1185">Reference proteome</keyword>
<organism evidence="1 2">
    <name type="scientific">Salisediminibacterium beveridgei</name>
    <dbReference type="NCBI Taxonomy" id="632773"/>
    <lineage>
        <taxon>Bacteria</taxon>
        <taxon>Bacillati</taxon>
        <taxon>Bacillota</taxon>
        <taxon>Bacilli</taxon>
        <taxon>Bacillales</taxon>
        <taxon>Bacillaceae</taxon>
        <taxon>Salisediminibacterium</taxon>
    </lineage>
</organism>
<accession>A0A1D7QUV6</accession>